<name>A0A6P0DB59_RHILE</name>
<sequence>MILRVRPKVEIDPAHPRLIRTVRGSGCLFDSNITLEARGLFKAETSAPSH</sequence>
<dbReference type="PROSITE" id="PS51755">
    <property type="entry name" value="OMPR_PHOB"/>
    <property type="match status" value="1"/>
</dbReference>
<keyword evidence="1 2" id="KW-0238">DNA-binding</keyword>
<dbReference type="EMBL" id="WXXP01000003">
    <property type="protein sequence ID" value="NEK49060.1"/>
    <property type="molecule type" value="Genomic_DNA"/>
</dbReference>
<dbReference type="GO" id="GO:0006355">
    <property type="term" value="P:regulation of DNA-templated transcription"/>
    <property type="evidence" value="ECO:0007669"/>
    <property type="project" value="InterPro"/>
</dbReference>
<evidence type="ECO:0000313" key="4">
    <source>
        <dbReference type="EMBL" id="NEK49060.1"/>
    </source>
</evidence>
<dbReference type="Proteomes" id="UP000471409">
    <property type="component" value="Unassembled WGS sequence"/>
</dbReference>
<organism evidence="4 5">
    <name type="scientific">Rhizobium leguminosarum</name>
    <dbReference type="NCBI Taxonomy" id="384"/>
    <lineage>
        <taxon>Bacteria</taxon>
        <taxon>Pseudomonadati</taxon>
        <taxon>Pseudomonadota</taxon>
        <taxon>Alphaproteobacteria</taxon>
        <taxon>Hyphomicrobiales</taxon>
        <taxon>Rhizobiaceae</taxon>
        <taxon>Rhizobium/Agrobacterium group</taxon>
        <taxon>Rhizobium</taxon>
    </lineage>
</organism>
<dbReference type="AlphaFoldDB" id="A0A6P0DB59"/>
<gene>
    <name evidence="4" type="ORF">GUK36_06410</name>
</gene>
<feature type="DNA-binding region" description="OmpR/PhoB-type" evidence="2">
    <location>
        <begin position="1"/>
        <end position="31"/>
    </location>
</feature>
<reference evidence="4 5" key="1">
    <citation type="submission" date="2020-01" db="EMBL/GenBank/DDBJ databases">
        <title>Rhizobium genotypes associated with high levels of biological nitrogen fixation by grain legumes in a temperate-maritime cropping system.</title>
        <authorList>
            <person name="Maluk M."/>
            <person name="Francesc Ferrando Molina F."/>
            <person name="Lopez Del Egido L."/>
            <person name="Lafos M."/>
            <person name="Langarica-Fuentes A."/>
            <person name="Gebre Yohannes G."/>
            <person name="Young M.W."/>
            <person name="Martin P."/>
            <person name="Gantlett R."/>
            <person name="Kenicer G."/>
            <person name="Hawes C."/>
            <person name="Begg G.S."/>
            <person name="Quilliam R.S."/>
            <person name="Squire G.R."/>
            <person name="Poole P.S."/>
            <person name="Young P.W."/>
            <person name="Iannetta P.M."/>
            <person name="James E.K."/>
        </authorList>
    </citation>
    <scope>NUCLEOTIDE SEQUENCE [LARGE SCALE GENOMIC DNA]</scope>
    <source>
        <strain evidence="4 5">JHI944</strain>
    </source>
</reference>
<dbReference type="InterPro" id="IPR001867">
    <property type="entry name" value="OmpR/PhoB-type_DNA-bd"/>
</dbReference>
<evidence type="ECO:0000256" key="2">
    <source>
        <dbReference type="PROSITE-ProRule" id="PRU01091"/>
    </source>
</evidence>
<evidence type="ECO:0000313" key="5">
    <source>
        <dbReference type="Proteomes" id="UP000471409"/>
    </source>
</evidence>
<protein>
    <recommendedName>
        <fullName evidence="3">OmpR/PhoB-type domain-containing protein</fullName>
    </recommendedName>
</protein>
<evidence type="ECO:0000259" key="3">
    <source>
        <dbReference type="PROSITE" id="PS51755"/>
    </source>
</evidence>
<proteinExistence type="predicted"/>
<evidence type="ECO:0000256" key="1">
    <source>
        <dbReference type="ARBA" id="ARBA00023125"/>
    </source>
</evidence>
<feature type="domain" description="OmpR/PhoB-type" evidence="3">
    <location>
        <begin position="1"/>
        <end position="31"/>
    </location>
</feature>
<comment type="caution">
    <text evidence="4">The sequence shown here is derived from an EMBL/GenBank/DDBJ whole genome shotgun (WGS) entry which is preliminary data.</text>
</comment>
<dbReference type="GO" id="GO:0003677">
    <property type="term" value="F:DNA binding"/>
    <property type="evidence" value="ECO:0007669"/>
    <property type="project" value="UniProtKB-UniRule"/>
</dbReference>
<accession>A0A6P0DB59</accession>
<dbReference type="GO" id="GO:0000160">
    <property type="term" value="P:phosphorelay signal transduction system"/>
    <property type="evidence" value="ECO:0007669"/>
    <property type="project" value="InterPro"/>
</dbReference>